<accession>A0A1L9VCD9</accession>
<dbReference type="GeneID" id="34464924"/>
<dbReference type="Proteomes" id="UP000184300">
    <property type="component" value="Unassembled WGS sequence"/>
</dbReference>
<evidence type="ECO:0000313" key="2">
    <source>
        <dbReference type="Proteomes" id="UP000184300"/>
    </source>
</evidence>
<evidence type="ECO:0000313" key="1">
    <source>
        <dbReference type="EMBL" id="OJJ81611.1"/>
    </source>
</evidence>
<dbReference type="VEuPathDB" id="FungiDB:ASPGLDRAFT_634660"/>
<reference evidence="2" key="1">
    <citation type="journal article" date="2017" name="Genome Biol.">
        <title>Comparative genomics reveals high biological diversity and specific adaptations in the industrially and medically important fungal genus Aspergillus.</title>
        <authorList>
            <person name="de Vries R.P."/>
            <person name="Riley R."/>
            <person name="Wiebenga A."/>
            <person name="Aguilar-Osorio G."/>
            <person name="Amillis S."/>
            <person name="Uchima C.A."/>
            <person name="Anderluh G."/>
            <person name="Asadollahi M."/>
            <person name="Askin M."/>
            <person name="Barry K."/>
            <person name="Battaglia E."/>
            <person name="Bayram O."/>
            <person name="Benocci T."/>
            <person name="Braus-Stromeyer S.A."/>
            <person name="Caldana C."/>
            <person name="Canovas D."/>
            <person name="Cerqueira G.C."/>
            <person name="Chen F."/>
            <person name="Chen W."/>
            <person name="Choi C."/>
            <person name="Clum A."/>
            <person name="Dos Santos R.A."/>
            <person name="Damasio A.R."/>
            <person name="Diallinas G."/>
            <person name="Emri T."/>
            <person name="Fekete E."/>
            <person name="Flipphi M."/>
            <person name="Freyberg S."/>
            <person name="Gallo A."/>
            <person name="Gournas C."/>
            <person name="Habgood R."/>
            <person name="Hainaut M."/>
            <person name="Harispe M.L."/>
            <person name="Henrissat B."/>
            <person name="Hilden K.S."/>
            <person name="Hope R."/>
            <person name="Hossain A."/>
            <person name="Karabika E."/>
            <person name="Karaffa L."/>
            <person name="Karanyi Z."/>
            <person name="Krasevec N."/>
            <person name="Kuo A."/>
            <person name="Kusch H."/>
            <person name="LaButti K."/>
            <person name="Lagendijk E.L."/>
            <person name="Lapidus A."/>
            <person name="Levasseur A."/>
            <person name="Lindquist E."/>
            <person name="Lipzen A."/>
            <person name="Logrieco A.F."/>
            <person name="MacCabe A."/>
            <person name="Maekelae M.R."/>
            <person name="Malavazi I."/>
            <person name="Melin P."/>
            <person name="Meyer V."/>
            <person name="Mielnichuk N."/>
            <person name="Miskei M."/>
            <person name="Molnar A.P."/>
            <person name="Mule G."/>
            <person name="Ngan C.Y."/>
            <person name="Orejas M."/>
            <person name="Orosz E."/>
            <person name="Ouedraogo J.P."/>
            <person name="Overkamp K.M."/>
            <person name="Park H.-S."/>
            <person name="Perrone G."/>
            <person name="Piumi F."/>
            <person name="Punt P.J."/>
            <person name="Ram A.F."/>
            <person name="Ramon A."/>
            <person name="Rauscher S."/>
            <person name="Record E."/>
            <person name="Riano-Pachon D.M."/>
            <person name="Robert V."/>
            <person name="Roehrig J."/>
            <person name="Ruller R."/>
            <person name="Salamov A."/>
            <person name="Salih N.S."/>
            <person name="Samson R.A."/>
            <person name="Sandor E."/>
            <person name="Sanguinetti M."/>
            <person name="Schuetze T."/>
            <person name="Sepcic K."/>
            <person name="Shelest E."/>
            <person name="Sherlock G."/>
            <person name="Sophianopoulou V."/>
            <person name="Squina F.M."/>
            <person name="Sun H."/>
            <person name="Susca A."/>
            <person name="Todd R.B."/>
            <person name="Tsang A."/>
            <person name="Unkles S.E."/>
            <person name="van de Wiele N."/>
            <person name="van Rossen-Uffink D."/>
            <person name="Oliveira J.V."/>
            <person name="Vesth T.C."/>
            <person name="Visser J."/>
            <person name="Yu J.-H."/>
            <person name="Zhou M."/>
            <person name="Andersen M.R."/>
            <person name="Archer D.B."/>
            <person name="Baker S.E."/>
            <person name="Benoit I."/>
            <person name="Brakhage A.A."/>
            <person name="Braus G.H."/>
            <person name="Fischer R."/>
            <person name="Frisvad J.C."/>
            <person name="Goldman G.H."/>
            <person name="Houbraken J."/>
            <person name="Oakley B."/>
            <person name="Pocsi I."/>
            <person name="Scazzocchio C."/>
            <person name="Seiboth B."/>
            <person name="vanKuyk P.A."/>
            <person name="Wortman J."/>
            <person name="Dyer P.S."/>
            <person name="Grigoriev I.V."/>
        </authorList>
    </citation>
    <scope>NUCLEOTIDE SEQUENCE [LARGE SCALE GENOMIC DNA]</scope>
    <source>
        <strain evidence="2">CBS 516.65</strain>
    </source>
</reference>
<keyword evidence="2" id="KW-1185">Reference proteome</keyword>
<dbReference type="RefSeq" id="XP_022398309.1">
    <property type="nucleotide sequence ID" value="XM_022548664.1"/>
</dbReference>
<name>A0A1L9VCD9_ASPGL</name>
<gene>
    <name evidence="1" type="ORF">ASPGLDRAFT_634660</name>
</gene>
<protein>
    <submittedName>
        <fullName evidence="1">Uncharacterized protein</fullName>
    </submittedName>
</protein>
<dbReference type="EMBL" id="KV878905">
    <property type="protein sequence ID" value="OJJ81611.1"/>
    <property type="molecule type" value="Genomic_DNA"/>
</dbReference>
<proteinExistence type="predicted"/>
<dbReference type="AlphaFoldDB" id="A0A1L9VCD9"/>
<sequence>MHEADEYLAAMEIDFRSCLDYDIDKEYRPDAAQSVRFLIPWDHLLRVNLFDIIPRFFEARRFGDCPREDLLNGTRNAGPHGRRSRI</sequence>
<organism evidence="1 2">
    <name type="scientific">Aspergillus glaucus CBS 516.65</name>
    <dbReference type="NCBI Taxonomy" id="1160497"/>
    <lineage>
        <taxon>Eukaryota</taxon>
        <taxon>Fungi</taxon>
        <taxon>Dikarya</taxon>
        <taxon>Ascomycota</taxon>
        <taxon>Pezizomycotina</taxon>
        <taxon>Eurotiomycetes</taxon>
        <taxon>Eurotiomycetidae</taxon>
        <taxon>Eurotiales</taxon>
        <taxon>Aspergillaceae</taxon>
        <taxon>Aspergillus</taxon>
        <taxon>Aspergillus subgen. Aspergillus</taxon>
    </lineage>
</organism>